<name>A0A6A6CH34_ZASCE</name>
<gene>
    <name evidence="1" type="ORF">M409DRAFT_55881</name>
</gene>
<protein>
    <recommendedName>
        <fullName evidence="3">SnoaL-like domain-containing protein</fullName>
    </recommendedName>
</protein>
<sequence length="157" mass="17868">MATAEQINKLVEARTQSLKQALEDQDIAAIVSWHAEESQFFDPLREVDGLPRDKLHDFYSVPFNNFNSSKILSSKSTASTPFFQAWEIVGESTALVDDPLNSGAKIGHKFLANLVSLIWWEWEGEGEWTGDLSEESIRKWKIVKQHDYCVPQRAKEA</sequence>
<dbReference type="RefSeq" id="XP_033666387.1">
    <property type="nucleotide sequence ID" value="XM_033813124.1"/>
</dbReference>
<dbReference type="Proteomes" id="UP000799537">
    <property type="component" value="Unassembled WGS sequence"/>
</dbReference>
<evidence type="ECO:0000313" key="2">
    <source>
        <dbReference type="Proteomes" id="UP000799537"/>
    </source>
</evidence>
<organism evidence="1 2">
    <name type="scientific">Zasmidium cellare ATCC 36951</name>
    <dbReference type="NCBI Taxonomy" id="1080233"/>
    <lineage>
        <taxon>Eukaryota</taxon>
        <taxon>Fungi</taxon>
        <taxon>Dikarya</taxon>
        <taxon>Ascomycota</taxon>
        <taxon>Pezizomycotina</taxon>
        <taxon>Dothideomycetes</taxon>
        <taxon>Dothideomycetidae</taxon>
        <taxon>Mycosphaerellales</taxon>
        <taxon>Mycosphaerellaceae</taxon>
        <taxon>Zasmidium</taxon>
    </lineage>
</organism>
<accession>A0A6A6CH34</accession>
<evidence type="ECO:0000313" key="1">
    <source>
        <dbReference type="EMBL" id="KAF2165498.1"/>
    </source>
</evidence>
<reference evidence="1" key="1">
    <citation type="journal article" date="2020" name="Stud. Mycol.">
        <title>101 Dothideomycetes genomes: a test case for predicting lifestyles and emergence of pathogens.</title>
        <authorList>
            <person name="Haridas S."/>
            <person name="Albert R."/>
            <person name="Binder M."/>
            <person name="Bloem J."/>
            <person name="Labutti K."/>
            <person name="Salamov A."/>
            <person name="Andreopoulos B."/>
            <person name="Baker S."/>
            <person name="Barry K."/>
            <person name="Bills G."/>
            <person name="Bluhm B."/>
            <person name="Cannon C."/>
            <person name="Castanera R."/>
            <person name="Culley D."/>
            <person name="Daum C."/>
            <person name="Ezra D."/>
            <person name="Gonzalez J."/>
            <person name="Henrissat B."/>
            <person name="Kuo A."/>
            <person name="Liang C."/>
            <person name="Lipzen A."/>
            <person name="Lutzoni F."/>
            <person name="Magnuson J."/>
            <person name="Mondo S."/>
            <person name="Nolan M."/>
            <person name="Ohm R."/>
            <person name="Pangilinan J."/>
            <person name="Park H.-J."/>
            <person name="Ramirez L."/>
            <person name="Alfaro M."/>
            <person name="Sun H."/>
            <person name="Tritt A."/>
            <person name="Yoshinaga Y."/>
            <person name="Zwiers L.-H."/>
            <person name="Turgeon B."/>
            <person name="Goodwin S."/>
            <person name="Spatafora J."/>
            <person name="Crous P."/>
            <person name="Grigoriev I."/>
        </authorList>
    </citation>
    <scope>NUCLEOTIDE SEQUENCE</scope>
    <source>
        <strain evidence="1">ATCC 36951</strain>
    </source>
</reference>
<dbReference type="AlphaFoldDB" id="A0A6A6CH34"/>
<evidence type="ECO:0008006" key="3">
    <source>
        <dbReference type="Google" id="ProtNLM"/>
    </source>
</evidence>
<proteinExistence type="predicted"/>
<dbReference type="GeneID" id="54566396"/>
<keyword evidence="2" id="KW-1185">Reference proteome</keyword>
<dbReference type="EMBL" id="ML993600">
    <property type="protein sequence ID" value="KAF2165498.1"/>
    <property type="molecule type" value="Genomic_DNA"/>
</dbReference>